<evidence type="ECO:0000313" key="1">
    <source>
        <dbReference type="EMBL" id="KAK9115004.1"/>
    </source>
</evidence>
<reference evidence="1 2" key="1">
    <citation type="submission" date="2024-01" db="EMBL/GenBank/DDBJ databases">
        <title>Genome assemblies of Stephania.</title>
        <authorList>
            <person name="Yang L."/>
        </authorList>
    </citation>
    <scope>NUCLEOTIDE SEQUENCE [LARGE SCALE GENOMIC DNA]</scope>
    <source>
        <strain evidence="1">YNDBR</strain>
        <tissue evidence="1">Leaf</tissue>
    </source>
</reference>
<organism evidence="1 2">
    <name type="scientific">Stephania yunnanensis</name>
    <dbReference type="NCBI Taxonomy" id="152371"/>
    <lineage>
        <taxon>Eukaryota</taxon>
        <taxon>Viridiplantae</taxon>
        <taxon>Streptophyta</taxon>
        <taxon>Embryophyta</taxon>
        <taxon>Tracheophyta</taxon>
        <taxon>Spermatophyta</taxon>
        <taxon>Magnoliopsida</taxon>
        <taxon>Ranunculales</taxon>
        <taxon>Menispermaceae</taxon>
        <taxon>Menispermoideae</taxon>
        <taxon>Cissampelideae</taxon>
        <taxon>Stephania</taxon>
    </lineage>
</organism>
<sequence length="67" mass="7789">MIVREQSTQIGFFFFFFFFAEETKQGIFGEIQNWEFSGEKISTQNPESIGEVKCKIPAKRFKGGVRD</sequence>
<keyword evidence="2" id="KW-1185">Reference proteome</keyword>
<comment type="caution">
    <text evidence="1">The sequence shown here is derived from an EMBL/GenBank/DDBJ whole genome shotgun (WGS) entry which is preliminary data.</text>
</comment>
<dbReference type="AlphaFoldDB" id="A0AAP0IG94"/>
<proteinExistence type="predicted"/>
<name>A0AAP0IG94_9MAGN</name>
<evidence type="ECO:0000313" key="2">
    <source>
        <dbReference type="Proteomes" id="UP001420932"/>
    </source>
</evidence>
<protein>
    <submittedName>
        <fullName evidence="1">Uncharacterized protein</fullName>
    </submittedName>
</protein>
<dbReference type="Proteomes" id="UP001420932">
    <property type="component" value="Unassembled WGS sequence"/>
</dbReference>
<dbReference type="EMBL" id="JBBNAF010000009">
    <property type="protein sequence ID" value="KAK9115004.1"/>
    <property type="molecule type" value="Genomic_DNA"/>
</dbReference>
<accession>A0AAP0IG94</accession>
<gene>
    <name evidence="1" type="ORF">Syun_021801</name>
</gene>